<comment type="caution">
    <text evidence="1">The sequence shown here is derived from an EMBL/GenBank/DDBJ whole genome shotgun (WGS) entry which is preliminary data.</text>
</comment>
<sequence>MGHHWWLLCLLAMPLLLASCGVKTDIILAEEEDKDILIEAVNSGERGILVTCKFPPFFRGETGILRAEKDLESGTFAPPQVIMRHDRPNIVHMDSDLDYGTTHYRYTCAGNQDGRHSSSPTITVNYRPLPEPPQMEVKYRAGAVQITLKSEEEGRFEIVRSSLDRPFESLAITDQNEYTDSRLTAGRTYRYKAFLRIDAHTISGPSEEHTIQVP</sequence>
<evidence type="ECO:0000313" key="2">
    <source>
        <dbReference type="Proteomes" id="UP000528322"/>
    </source>
</evidence>
<dbReference type="RefSeq" id="WP_183732736.1">
    <property type="nucleotide sequence ID" value="NZ_JACHID010000010.1"/>
</dbReference>
<proteinExistence type="predicted"/>
<organism evidence="1 2">
    <name type="scientific">Desulfurispira natronophila</name>
    <dbReference type="NCBI Taxonomy" id="682562"/>
    <lineage>
        <taxon>Bacteria</taxon>
        <taxon>Pseudomonadati</taxon>
        <taxon>Chrysiogenota</taxon>
        <taxon>Chrysiogenia</taxon>
        <taxon>Chrysiogenales</taxon>
        <taxon>Chrysiogenaceae</taxon>
        <taxon>Desulfurispira</taxon>
    </lineage>
</organism>
<evidence type="ECO:0000313" key="1">
    <source>
        <dbReference type="EMBL" id="MBB5022359.1"/>
    </source>
</evidence>
<dbReference type="Proteomes" id="UP000528322">
    <property type="component" value="Unassembled WGS sequence"/>
</dbReference>
<name>A0A7W7Y5M7_9BACT</name>
<accession>A0A7W7Y5M7</accession>
<keyword evidence="2" id="KW-1185">Reference proteome</keyword>
<dbReference type="AlphaFoldDB" id="A0A7W7Y5M7"/>
<gene>
    <name evidence="1" type="ORF">HNR37_001694</name>
</gene>
<reference evidence="1 2" key="1">
    <citation type="submission" date="2020-08" db="EMBL/GenBank/DDBJ databases">
        <title>Genomic Encyclopedia of Type Strains, Phase IV (KMG-IV): sequencing the most valuable type-strain genomes for metagenomic binning, comparative biology and taxonomic classification.</title>
        <authorList>
            <person name="Goeker M."/>
        </authorList>
    </citation>
    <scope>NUCLEOTIDE SEQUENCE [LARGE SCALE GENOMIC DNA]</scope>
    <source>
        <strain evidence="1 2">DSM 22071</strain>
    </source>
</reference>
<dbReference type="EMBL" id="JACHID010000010">
    <property type="protein sequence ID" value="MBB5022359.1"/>
    <property type="molecule type" value="Genomic_DNA"/>
</dbReference>
<protein>
    <submittedName>
        <fullName evidence="1">Uncharacterized protein</fullName>
    </submittedName>
</protein>